<protein>
    <submittedName>
        <fullName evidence="2">Uncharacterized protein</fullName>
    </submittedName>
</protein>
<dbReference type="KEGG" id="rru:Rru_A2538"/>
<feature type="transmembrane region" description="Helical" evidence="1">
    <location>
        <begin position="119"/>
        <end position="139"/>
    </location>
</feature>
<dbReference type="Proteomes" id="UP000001929">
    <property type="component" value="Chromosome"/>
</dbReference>
<dbReference type="RefSeq" id="WP_011390291.1">
    <property type="nucleotide sequence ID" value="NC_007643.1"/>
</dbReference>
<organism evidence="2 3">
    <name type="scientific">Rhodospirillum rubrum (strain ATCC 11170 / ATH 1.1.1 / DSM 467 / LMG 4362 / NCIMB 8255 / S1)</name>
    <dbReference type="NCBI Taxonomy" id="269796"/>
    <lineage>
        <taxon>Bacteria</taxon>
        <taxon>Pseudomonadati</taxon>
        <taxon>Pseudomonadota</taxon>
        <taxon>Alphaproteobacteria</taxon>
        <taxon>Rhodospirillales</taxon>
        <taxon>Rhodospirillaceae</taxon>
        <taxon>Rhodospirillum</taxon>
    </lineage>
</organism>
<keyword evidence="1" id="KW-0812">Transmembrane</keyword>
<keyword evidence="1" id="KW-1133">Transmembrane helix</keyword>
<dbReference type="AlphaFoldDB" id="Q2RRA7"/>
<gene>
    <name evidence="2" type="ordered locus">Rru_A2538</name>
</gene>
<dbReference type="EnsemblBacteria" id="ABC23338">
    <property type="protein sequence ID" value="ABC23338"/>
    <property type="gene ID" value="Rru_A2538"/>
</dbReference>
<proteinExistence type="predicted"/>
<dbReference type="eggNOG" id="ENOG5031APB">
    <property type="taxonomic scope" value="Bacteria"/>
</dbReference>
<evidence type="ECO:0000313" key="3">
    <source>
        <dbReference type="Proteomes" id="UP000001929"/>
    </source>
</evidence>
<keyword evidence="1" id="KW-0472">Membrane</keyword>
<evidence type="ECO:0000256" key="1">
    <source>
        <dbReference type="SAM" id="Phobius"/>
    </source>
</evidence>
<dbReference type="EMBL" id="CP000230">
    <property type="protein sequence ID" value="ABC23338.1"/>
    <property type="molecule type" value="Genomic_DNA"/>
</dbReference>
<dbReference type="PATRIC" id="fig|269796.9.peg.2645"/>
<sequence length="165" mass="17715">MTPEEFRAFLDIYGSDLTKWPAGRRLAAERLLKTSDSTIDIFAEACAFEELLRQPAPPLANARRAALVDSIMDRLDPPTEPASKPPPLPRLVVSAPSATAPRKPAPVLRESWAFGLDRLFLPMPGLMAGCAMAGLLIGVGLGQMAAGGTLSFMPAIYGGIDLWLR</sequence>
<dbReference type="HOGENOM" id="CLU_1609528_0_0_5"/>
<reference evidence="2 3" key="1">
    <citation type="journal article" date="2011" name="Stand. Genomic Sci.">
        <title>Complete genome sequence of Rhodospirillum rubrum type strain (S1).</title>
        <authorList>
            <person name="Munk A.C."/>
            <person name="Copeland A."/>
            <person name="Lucas S."/>
            <person name="Lapidus A."/>
            <person name="Del Rio T.G."/>
            <person name="Barry K."/>
            <person name="Detter J.C."/>
            <person name="Hammon N."/>
            <person name="Israni S."/>
            <person name="Pitluck S."/>
            <person name="Brettin T."/>
            <person name="Bruce D."/>
            <person name="Han C."/>
            <person name="Tapia R."/>
            <person name="Gilna P."/>
            <person name="Schmutz J."/>
            <person name="Larimer F."/>
            <person name="Land M."/>
            <person name="Kyrpides N.C."/>
            <person name="Mavromatis K."/>
            <person name="Richardson P."/>
            <person name="Rohde M."/>
            <person name="Goker M."/>
            <person name="Klenk H.P."/>
            <person name="Zhang Y."/>
            <person name="Roberts G.P."/>
            <person name="Reslewic S."/>
            <person name="Schwartz D.C."/>
        </authorList>
    </citation>
    <scope>NUCLEOTIDE SEQUENCE [LARGE SCALE GENOMIC DNA]</scope>
    <source>
        <strain evidence="3">ATCC 11170 / ATH 1.1.1 / DSM 467 / LMG 4362 / NCIMB 8255 / S1</strain>
    </source>
</reference>
<accession>Q2RRA7</accession>
<name>Q2RRA7_RHORT</name>
<evidence type="ECO:0000313" key="2">
    <source>
        <dbReference type="EMBL" id="ABC23338.1"/>
    </source>
</evidence>
<dbReference type="STRING" id="269796.Rru_A2538"/>
<keyword evidence="3" id="KW-1185">Reference proteome</keyword>